<accession>A0ACC2PTM7</accession>
<comment type="caution">
    <text evidence="1">The sequence shown here is derived from an EMBL/GenBank/DDBJ whole genome shotgun (WGS) entry which is preliminary data.</text>
</comment>
<organism evidence="1 2">
    <name type="scientific">Eretmocerus hayati</name>
    <dbReference type="NCBI Taxonomy" id="131215"/>
    <lineage>
        <taxon>Eukaryota</taxon>
        <taxon>Metazoa</taxon>
        <taxon>Ecdysozoa</taxon>
        <taxon>Arthropoda</taxon>
        <taxon>Hexapoda</taxon>
        <taxon>Insecta</taxon>
        <taxon>Pterygota</taxon>
        <taxon>Neoptera</taxon>
        <taxon>Endopterygota</taxon>
        <taxon>Hymenoptera</taxon>
        <taxon>Apocrita</taxon>
        <taxon>Proctotrupomorpha</taxon>
        <taxon>Chalcidoidea</taxon>
        <taxon>Aphelinidae</taxon>
        <taxon>Aphelininae</taxon>
        <taxon>Eretmocerus</taxon>
    </lineage>
</organism>
<proteinExistence type="predicted"/>
<feature type="non-terminal residue" evidence="1">
    <location>
        <position position="1"/>
    </location>
</feature>
<evidence type="ECO:0000313" key="1">
    <source>
        <dbReference type="EMBL" id="KAJ8686296.1"/>
    </source>
</evidence>
<dbReference type="Proteomes" id="UP001239111">
    <property type="component" value="Chromosome 1"/>
</dbReference>
<evidence type="ECO:0000313" key="2">
    <source>
        <dbReference type="Proteomes" id="UP001239111"/>
    </source>
</evidence>
<reference evidence="1" key="1">
    <citation type="submission" date="2023-04" db="EMBL/GenBank/DDBJ databases">
        <title>A chromosome-level genome assembly of the parasitoid wasp Eretmocerus hayati.</title>
        <authorList>
            <person name="Zhong Y."/>
            <person name="Liu S."/>
            <person name="Liu Y."/>
        </authorList>
    </citation>
    <scope>NUCLEOTIDE SEQUENCE</scope>
    <source>
        <strain evidence="1">ZJU_SS_LIU_2023</strain>
    </source>
</reference>
<keyword evidence="2" id="KW-1185">Reference proteome</keyword>
<gene>
    <name evidence="1" type="ORF">QAD02_022090</name>
</gene>
<protein>
    <submittedName>
        <fullName evidence="1">Uncharacterized protein</fullName>
    </submittedName>
</protein>
<name>A0ACC2PTM7_9HYME</name>
<sequence>AMDVSREYHYRKREMRIERTFPVELPALMPPPEPCTSSNVYYVRTEVERSPPPPPPPPKKRVVFIEVEKPAPPPPPPKERVVLIRVERSAPPPPPPRPLYEEIMGNDIMMKSMMPQELERTETKVIRLTTDQEAVLQAQFNRWPKNPHKADVVLLAAETGLTEEDVQDWYTYKLAQLRKEQGLGGFGIGSNY</sequence>
<dbReference type="EMBL" id="CM056741">
    <property type="protein sequence ID" value="KAJ8686296.1"/>
    <property type="molecule type" value="Genomic_DNA"/>
</dbReference>